<evidence type="ECO:0000313" key="2">
    <source>
        <dbReference type="Proteomes" id="UP000029914"/>
    </source>
</evidence>
<name>A0A097ID77_9CORY</name>
<dbReference type="AlphaFoldDB" id="A0A097ID77"/>
<dbReference type="STRING" id="558173.CDOO_01295"/>
<dbReference type="EMBL" id="CP006764">
    <property type="protein sequence ID" value="AIT60081.1"/>
    <property type="molecule type" value="Genomic_DNA"/>
</dbReference>
<dbReference type="Proteomes" id="UP000029914">
    <property type="component" value="Chromosome"/>
</dbReference>
<accession>A0A097ID77</accession>
<dbReference type="eggNOG" id="ENOG5031VKI">
    <property type="taxonomic scope" value="Bacteria"/>
</dbReference>
<protein>
    <submittedName>
        <fullName evidence="1">Uncharacterized protein</fullName>
    </submittedName>
</protein>
<organism evidence="1 2">
    <name type="scientific">Corynebacterium doosanense CAU 212 = DSM 45436</name>
    <dbReference type="NCBI Taxonomy" id="558173"/>
    <lineage>
        <taxon>Bacteria</taxon>
        <taxon>Bacillati</taxon>
        <taxon>Actinomycetota</taxon>
        <taxon>Actinomycetes</taxon>
        <taxon>Mycobacteriales</taxon>
        <taxon>Corynebacteriaceae</taxon>
        <taxon>Corynebacterium</taxon>
    </lineage>
</organism>
<dbReference type="HOGENOM" id="CLU_112770_0_0_11"/>
<dbReference type="KEGG" id="cdo:CDOO_01295"/>
<evidence type="ECO:0000313" key="1">
    <source>
        <dbReference type="EMBL" id="AIT60081.1"/>
    </source>
</evidence>
<proteinExistence type="predicted"/>
<sequence length="210" mass="23501">MASMTFREQLTQDMPPQFTMPEEFLTLADWIEEQGYRYGNIGRIAAPDIHITSDPALFFGGNNEYNYVEESPERLYPVGYTGGEGSTFCLWLDDAGAQHVVHMGSGSGSVLNAVFPSAMSVLRLLAVGYFTPAFNDEWDAEPQYENWKSSKEESDEALAPYRTWLKEKWGQDTPDTGLAALGFTEDEAEGWLEEAPADDPFDAWLAENLD</sequence>
<reference evidence="1 2" key="1">
    <citation type="submission" date="2013-09" db="EMBL/GenBank/DDBJ databases">
        <title>Complete genome sequence of Corynebacterium doosanense CAU 212(T) (=DSM 45436(T)), isolated from activated sludge.</title>
        <authorList>
            <person name="Schaffert L."/>
            <person name="Albersmeier A."/>
            <person name="Kalinowski J."/>
            <person name="Ruckert C."/>
        </authorList>
    </citation>
    <scope>NUCLEOTIDE SEQUENCE [LARGE SCALE GENOMIC DNA]</scope>
    <source>
        <strain evidence="1 2">CAU 212</strain>
    </source>
</reference>
<keyword evidence="2" id="KW-1185">Reference proteome</keyword>
<gene>
    <name evidence="1" type="ORF">CDOO_01295</name>
</gene>